<feature type="domain" description="Superoxide dismutase copper/zinc binding" evidence="2">
    <location>
        <begin position="43"/>
        <end position="165"/>
    </location>
</feature>
<comment type="caution">
    <text evidence="3">The sequence shown here is derived from an EMBL/GenBank/DDBJ whole genome shotgun (WGS) entry which is preliminary data.</text>
</comment>
<evidence type="ECO:0000313" key="3">
    <source>
        <dbReference type="EMBL" id="CAG8609486.1"/>
    </source>
</evidence>
<name>A0A9N9GHY3_9GLOM</name>
<dbReference type="GO" id="GO:0006801">
    <property type="term" value="P:superoxide metabolic process"/>
    <property type="evidence" value="ECO:0007669"/>
    <property type="project" value="InterPro"/>
</dbReference>
<dbReference type="InterPro" id="IPR036423">
    <property type="entry name" value="SOD-like_Cu/Zn_dom_sf"/>
</dbReference>
<dbReference type="AlphaFoldDB" id="A0A9N9GHY3"/>
<accession>A0A9N9GHY3</accession>
<evidence type="ECO:0000313" key="4">
    <source>
        <dbReference type="Proteomes" id="UP000789831"/>
    </source>
</evidence>
<dbReference type="Pfam" id="PF00080">
    <property type="entry name" value="Sod_Cu"/>
    <property type="match status" value="1"/>
</dbReference>
<proteinExistence type="predicted"/>
<dbReference type="Proteomes" id="UP000789831">
    <property type="component" value="Unassembled WGS sequence"/>
</dbReference>
<dbReference type="GO" id="GO:0005507">
    <property type="term" value="F:copper ion binding"/>
    <property type="evidence" value="ECO:0007669"/>
    <property type="project" value="InterPro"/>
</dbReference>
<keyword evidence="1" id="KW-0732">Signal</keyword>
<dbReference type="SUPFAM" id="SSF49329">
    <property type="entry name" value="Cu,Zn superoxide dismutase-like"/>
    <property type="match status" value="1"/>
</dbReference>
<protein>
    <submittedName>
        <fullName evidence="3">13066_t:CDS:1</fullName>
    </submittedName>
</protein>
<feature type="signal peptide" evidence="1">
    <location>
        <begin position="1"/>
        <end position="23"/>
    </location>
</feature>
<evidence type="ECO:0000256" key="1">
    <source>
        <dbReference type="SAM" id="SignalP"/>
    </source>
</evidence>
<reference evidence="3" key="1">
    <citation type="submission" date="2021-06" db="EMBL/GenBank/DDBJ databases">
        <authorList>
            <person name="Kallberg Y."/>
            <person name="Tangrot J."/>
            <person name="Rosling A."/>
        </authorList>
    </citation>
    <scope>NUCLEOTIDE SEQUENCE</scope>
    <source>
        <strain evidence="3">MT106</strain>
    </source>
</reference>
<evidence type="ECO:0000259" key="2">
    <source>
        <dbReference type="Pfam" id="PF00080"/>
    </source>
</evidence>
<dbReference type="OrthoDB" id="159229at2759"/>
<dbReference type="PANTHER" id="PTHR10003">
    <property type="entry name" value="SUPEROXIDE DISMUTASE CU-ZN -RELATED"/>
    <property type="match status" value="1"/>
</dbReference>
<dbReference type="InterPro" id="IPR024134">
    <property type="entry name" value="SOD_Cu/Zn_/chaperone"/>
</dbReference>
<dbReference type="Gene3D" id="2.60.40.200">
    <property type="entry name" value="Superoxide dismutase, copper/zinc binding domain"/>
    <property type="match status" value="1"/>
</dbReference>
<dbReference type="EMBL" id="CAJVPL010002407">
    <property type="protein sequence ID" value="CAG8609486.1"/>
    <property type="molecule type" value="Genomic_DNA"/>
</dbReference>
<gene>
    <name evidence="3" type="ORF">AGERDE_LOCUS9519</name>
</gene>
<keyword evidence="4" id="KW-1185">Reference proteome</keyword>
<organism evidence="3 4">
    <name type="scientific">Ambispora gerdemannii</name>
    <dbReference type="NCBI Taxonomy" id="144530"/>
    <lineage>
        <taxon>Eukaryota</taxon>
        <taxon>Fungi</taxon>
        <taxon>Fungi incertae sedis</taxon>
        <taxon>Mucoromycota</taxon>
        <taxon>Glomeromycotina</taxon>
        <taxon>Glomeromycetes</taxon>
        <taxon>Archaeosporales</taxon>
        <taxon>Ambisporaceae</taxon>
        <taxon>Ambispora</taxon>
    </lineage>
</organism>
<sequence length="171" mass="18601">MAVLKSIITAFITLAVYSSLVSAAPEGTFNTTRNAVATFTKGVNGTITFQGYYDEKTKKESTLITVDIQSGLDIPAEGYPYHVHVKPITGDNCTTAGGHLDPKNITDLFVCKPPNLAECQPGDLSGKYGKLIADNGKNKTTAVDEYLSWTNPDYTLLNRSVVIHYPNSEFF</sequence>
<dbReference type="InterPro" id="IPR001424">
    <property type="entry name" value="SOD_Cu_Zn_dom"/>
</dbReference>
<feature type="chain" id="PRO_5040422718" evidence="1">
    <location>
        <begin position="24"/>
        <end position="171"/>
    </location>
</feature>